<organism evidence="1 2">
    <name type="scientific">Capsicum baccatum</name>
    <name type="common">Peruvian pepper</name>
    <dbReference type="NCBI Taxonomy" id="33114"/>
    <lineage>
        <taxon>Eukaryota</taxon>
        <taxon>Viridiplantae</taxon>
        <taxon>Streptophyta</taxon>
        <taxon>Embryophyta</taxon>
        <taxon>Tracheophyta</taxon>
        <taxon>Spermatophyta</taxon>
        <taxon>Magnoliopsida</taxon>
        <taxon>eudicotyledons</taxon>
        <taxon>Gunneridae</taxon>
        <taxon>Pentapetalae</taxon>
        <taxon>asterids</taxon>
        <taxon>lamiids</taxon>
        <taxon>Solanales</taxon>
        <taxon>Solanaceae</taxon>
        <taxon>Solanoideae</taxon>
        <taxon>Capsiceae</taxon>
        <taxon>Capsicum</taxon>
    </lineage>
</organism>
<evidence type="ECO:0000313" key="2">
    <source>
        <dbReference type="Proteomes" id="UP000224567"/>
    </source>
</evidence>
<comment type="caution">
    <text evidence="1">The sequence shown here is derived from an EMBL/GenBank/DDBJ whole genome shotgun (WGS) entry which is preliminary data.</text>
</comment>
<dbReference type="EMBL" id="MLFT02000012">
    <property type="protein sequence ID" value="PHT32052.1"/>
    <property type="molecule type" value="Genomic_DNA"/>
</dbReference>
<dbReference type="Proteomes" id="UP000224567">
    <property type="component" value="Unassembled WGS sequence"/>
</dbReference>
<keyword evidence="2" id="KW-1185">Reference proteome</keyword>
<evidence type="ECO:0000313" key="1">
    <source>
        <dbReference type="EMBL" id="PHT32052.1"/>
    </source>
</evidence>
<reference evidence="1 2" key="1">
    <citation type="journal article" date="2017" name="Genome Biol.">
        <title>New reference genome sequences of hot pepper reveal the massive evolution of plant disease-resistance genes by retroduplication.</title>
        <authorList>
            <person name="Kim S."/>
            <person name="Park J."/>
            <person name="Yeom S.I."/>
            <person name="Kim Y.M."/>
            <person name="Seo E."/>
            <person name="Kim K.T."/>
            <person name="Kim M.S."/>
            <person name="Lee J.M."/>
            <person name="Cheong K."/>
            <person name="Shin H.S."/>
            <person name="Kim S.B."/>
            <person name="Han K."/>
            <person name="Lee J."/>
            <person name="Park M."/>
            <person name="Lee H.A."/>
            <person name="Lee H.Y."/>
            <person name="Lee Y."/>
            <person name="Oh S."/>
            <person name="Lee J.H."/>
            <person name="Choi E."/>
            <person name="Choi E."/>
            <person name="Lee S.E."/>
            <person name="Jeon J."/>
            <person name="Kim H."/>
            <person name="Choi G."/>
            <person name="Song H."/>
            <person name="Lee J."/>
            <person name="Lee S.C."/>
            <person name="Kwon J.K."/>
            <person name="Lee H.Y."/>
            <person name="Koo N."/>
            <person name="Hong Y."/>
            <person name="Kim R.W."/>
            <person name="Kang W.H."/>
            <person name="Huh J.H."/>
            <person name="Kang B.C."/>
            <person name="Yang T.J."/>
            <person name="Lee Y.H."/>
            <person name="Bennetzen J.L."/>
            <person name="Choi D."/>
        </authorList>
    </citation>
    <scope>NUCLEOTIDE SEQUENCE [LARGE SCALE GENOMIC DNA]</scope>
    <source>
        <strain evidence="2">cv. PBC81</strain>
    </source>
</reference>
<accession>A0A2G2VGE9</accession>
<gene>
    <name evidence="1" type="ORF">CQW23_28389</name>
</gene>
<dbReference type="OrthoDB" id="1322122at2759"/>
<protein>
    <submittedName>
        <fullName evidence="1">Uncharacterized protein</fullName>
    </submittedName>
</protein>
<proteinExistence type="predicted"/>
<name>A0A2G2VGE9_CAPBA</name>
<reference evidence="2" key="2">
    <citation type="journal article" date="2017" name="J. Anim. Genet.">
        <title>Multiple reference genome sequences of hot pepper reveal the massive evolution of plant disease resistance genes by retroduplication.</title>
        <authorList>
            <person name="Kim S."/>
            <person name="Park J."/>
            <person name="Yeom S.-I."/>
            <person name="Kim Y.-M."/>
            <person name="Seo E."/>
            <person name="Kim K.-T."/>
            <person name="Kim M.-S."/>
            <person name="Lee J.M."/>
            <person name="Cheong K."/>
            <person name="Shin H.-S."/>
            <person name="Kim S.-B."/>
            <person name="Han K."/>
            <person name="Lee J."/>
            <person name="Park M."/>
            <person name="Lee H.-A."/>
            <person name="Lee H.-Y."/>
            <person name="Lee Y."/>
            <person name="Oh S."/>
            <person name="Lee J.H."/>
            <person name="Choi E."/>
            <person name="Choi E."/>
            <person name="Lee S.E."/>
            <person name="Jeon J."/>
            <person name="Kim H."/>
            <person name="Choi G."/>
            <person name="Song H."/>
            <person name="Lee J."/>
            <person name="Lee S.-C."/>
            <person name="Kwon J.-K."/>
            <person name="Lee H.-Y."/>
            <person name="Koo N."/>
            <person name="Hong Y."/>
            <person name="Kim R.W."/>
            <person name="Kang W.-H."/>
            <person name="Huh J.H."/>
            <person name="Kang B.-C."/>
            <person name="Yang T.-J."/>
            <person name="Lee Y.-H."/>
            <person name="Bennetzen J.L."/>
            <person name="Choi D."/>
        </authorList>
    </citation>
    <scope>NUCLEOTIDE SEQUENCE [LARGE SCALE GENOMIC DNA]</scope>
    <source>
        <strain evidence="2">cv. PBC81</strain>
    </source>
</reference>
<sequence>MSIAEFILVSDDFMGEWAETPKCWKWGSFTKVTLPIIVRRNSSYDELVASVMQSRDLDCAASDVVIT</sequence>
<dbReference type="AlphaFoldDB" id="A0A2G2VGE9"/>